<dbReference type="Gene3D" id="1.20.1250.40">
    <property type="match status" value="1"/>
</dbReference>
<sequence>MSRVTERNKPDDEDASQLKFPAGFNDEDTLRHMLTISDVKVLLEVTEMTAQAEGKPIPDNPVYNKTKDYVSTFARFPDQEVAHQARSDVPEENFQFYEQVQLVNLCPMEAEEAKALIPSIKMDDEQLQGFLDNLTLTRKNQQV</sequence>
<dbReference type="Pfam" id="PF03874">
    <property type="entry name" value="RNA_pol_Rpb4"/>
    <property type="match status" value="1"/>
</dbReference>
<evidence type="ECO:0000256" key="1">
    <source>
        <dbReference type="ARBA" id="ARBA00004123"/>
    </source>
</evidence>
<dbReference type="GO" id="GO:0005634">
    <property type="term" value="C:nucleus"/>
    <property type="evidence" value="ECO:0007669"/>
    <property type="project" value="UniProtKB-SubCell"/>
</dbReference>
<dbReference type="InterPro" id="IPR010997">
    <property type="entry name" value="HRDC-like_sf"/>
</dbReference>
<dbReference type="PANTHER" id="PTHR21297">
    <property type="entry name" value="DNA-DIRECTED RNA POLYMERASE II"/>
    <property type="match status" value="1"/>
</dbReference>
<evidence type="ECO:0000256" key="3">
    <source>
        <dbReference type="ARBA" id="ARBA00025724"/>
    </source>
</evidence>
<evidence type="ECO:0000256" key="4">
    <source>
        <dbReference type="SAM" id="MobiDB-lite"/>
    </source>
</evidence>
<dbReference type="OMA" id="CPENVEE"/>
<feature type="region of interest" description="Disordered" evidence="4">
    <location>
        <begin position="1"/>
        <end position="20"/>
    </location>
</feature>
<dbReference type="InterPro" id="IPR038324">
    <property type="entry name" value="Rpb4/RPC9_sf"/>
</dbReference>
<dbReference type="OrthoDB" id="2186918at2759"/>
<keyword evidence="7" id="KW-1185">Reference proteome</keyword>
<dbReference type="SMART" id="SM00657">
    <property type="entry name" value="RPOL4c"/>
    <property type="match status" value="1"/>
</dbReference>
<accession>A0A194S4I4</accession>
<dbReference type="InterPro" id="IPR005574">
    <property type="entry name" value="Rpb4/RPC9"/>
</dbReference>
<organism evidence="6 7">
    <name type="scientific">Rhodotorula graminis (strain WP1)</name>
    <dbReference type="NCBI Taxonomy" id="578459"/>
    <lineage>
        <taxon>Eukaryota</taxon>
        <taxon>Fungi</taxon>
        <taxon>Dikarya</taxon>
        <taxon>Basidiomycota</taxon>
        <taxon>Pucciniomycotina</taxon>
        <taxon>Microbotryomycetes</taxon>
        <taxon>Sporidiobolales</taxon>
        <taxon>Sporidiobolaceae</taxon>
        <taxon>Rhodotorula</taxon>
    </lineage>
</organism>
<dbReference type="AlphaFoldDB" id="A0A194S4I4"/>
<evidence type="ECO:0000259" key="5">
    <source>
        <dbReference type="SMART" id="SM00657"/>
    </source>
</evidence>
<reference evidence="6 7" key="1">
    <citation type="journal article" date="2015" name="Front. Microbiol.">
        <title>Genome sequence of the plant growth promoting endophytic yeast Rhodotorula graminis WP1.</title>
        <authorList>
            <person name="Firrincieli A."/>
            <person name="Otillar R."/>
            <person name="Salamov A."/>
            <person name="Schmutz J."/>
            <person name="Khan Z."/>
            <person name="Redman R.S."/>
            <person name="Fleck N.D."/>
            <person name="Lindquist E."/>
            <person name="Grigoriev I.V."/>
            <person name="Doty S.L."/>
        </authorList>
    </citation>
    <scope>NUCLEOTIDE SEQUENCE [LARGE SCALE GENOMIC DNA]</scope>
    <source>
        <strain evidence="6 7">WP1</strain>
    </source>
</reference>
<evidence type="ECO:0000313" key="7">
    <source>
        <dbReference type="Proteomes" id="UP000053890"/>
    </source>
</evidence>
<keyword evidence="2" id="KW-0539">Nucleus</keyword>
<name>A0A194S4I4_RHOGW</name>
<comment type="similarity">
    <text evidence="3">Belongs to the eukaryotic RPB4 RNA polymerase subunit family.</text>
</comment>
<proteinExistence type="inferred from homology"/>
<dbReference type="GO" id="GO:0030880">
    <property type="term" value="C:RNA polymerase complex"/>
    <property type="evidence" value="ECO:0007669"/>
    <property type="project" value="InterPro"/>
</dbReference>
<feature type="compositionally biased region" description="Basic and acidic residues" evidence="4">
    <location>
        <begin position="1"/>
        <end position="10"/>
    </location>
</feature>
<evidence type="ECO:0000256" key="2">
    <source>
        <dbReference type="ARBA" id="ARBA00023242"/>
    </source>
</evidence>
<dbReference type="SUPFAM" id="SSF47819">
    <property type="entry name" value="HRDC-like"/>
    <property type="match status" value="1"/>
</dbReference>
<dbReference type="GeneID" id="28979110"/>
<evidence type="ECO:0000313" key="6">
    <source>
        <dbReference type="EMBL" id="KPV74331.1"/>
    </source>
</evidence>
<dbReference type="GO" id="GO:0000166">
    <property type="term" value="F:nucleotide binding"/>
    <property type="evidence" value="ECO:0007669"/>
    <property type="project" value="InterPro"/>
</dbReference>
<feature type="domain" description="RNA polymerase Rpb4/RPC9 core" evidence="5">
    <location>
        <begin position="24"/>
        <end position="141"/>
    </location>
</feature>
<dbReference type="STRING" id="578459.A0A194S4I4"/>
<dbReference type="RefSeq" id="XP_018270380.1">
    <property type="nucleotide sequence ID" value="XM_018418663.1"/>
</dbReference>
<dbReference type="Proteomes" id="UP000053890">
    <property type="component" value="Unassembled WGS sequence"/>
</dbReference>
<dbReference type="EMBL" id="KQ474080">
    <property type="protein sequence ID" value="KPV74331.1"/>
    <property type="molecule type" value="Genomic_DNA"/>
</dbReference>
<dbReference type="InterPro" id="IPR045222">
    <property type="entry name" value="Rpb4-like"/>
</dbReference>
<comment type="subcellular location">
    <subcellularLocation>
        <location evidence="1">Nucleus</location>
    </subcellularLocation>
</comment>
<dbReference type="GO" id="GO:0006352">
    <property type="term" value="P:DNA-templated transcription initiation"/>
    <property type="evidence" value="ECO:0007669"/>
    <property type="project" value="InterPro"/>
</dbReference>
<gene>
    <name evidence="6" type="ORF">RHOBADRAFT_65205</name>
</gene>
<protein>
    <recommendedName>
        <fullName evidence="5">RNA polymerase Rpb4/RPC9 core domain-containing protein</fullName>
    </recommendedName>
</protein>
<dbReference type="InterPro" id="IPR006590">
    <property type="entry name" value="RNA_pol_Rpb4/RPC9_core"/>
</dbReference>